<dbReference type="InterPro" id="IPR036955">
    <property type="entry name" value="AP2/ERF_dom_sf"/>
</dbReference>
<dbReference type="SUPFAM" id="SSF54171">
    <property type="entry name" value="DNA-binding domain"/>
    <property type="match status" value="1"/>
</dbReference>
<accession>W4QK06</accession>
<gene>
    <name evidence="1" type="ORF">JCM9152_3970</name>
</gene>
<sequence>MGKALDLTGKKFGRLTVIKREGSNKHKQAIWKCLCECGNETMVVASKLKSGYTQSCGCLQKERTSEASIIHGHSRKSPEYKIWATMLQRCDNQNYKDYEYYGGRGIRVCDCWKSFEKFIVDMGNRPSSNHTIERIDNDKDYNKSNCVWENRTVQSRNQRLRKDNTTGIKGVQWDKDRNKYRVTISHNKKKIYIGLYESLEDAKQSRKQAELKYWGKSFL</sequence>
<dbReference type="Gene3D" id="3.30.730.10">
    <property type="entry name" value="AP2/ERF domain"/>
    <property type="match status" value="1"/>
</dbReference>
<dbReference type="OrthoDB" id="552713at2"/>
<proteinExistence type="predicted"/>
<dbReference type="STRING" id="1236971.JCM9152_3970"/>
<dbReference type="GO" id="GO:0003700">
    <property type="term" value="F:DNA-binding transcription factor activity"/>
    <property type="evidence" value="ECO:0007669"/>
    <property type="project" value="InterPro"/>
</dbReference>
<organism evidence="1 2">
    <name type="scientific">Halalkalibacter hemicellulosilyticusJCM 9152</name>
    <dbReference type="NCBI Taxonomy" id="1236971"/>
    <lineage>
        <taxon>Bacteria</taxon>
        <taxon>Bacillati</taxon>
        <taxon>Bacillota</taxon>
        <taxon>Bacilli</taxon>
        <taxon>Bacillales</taxon>
        <taxon>Bacillaceae</taxon>
        <taxon>Halalkalibacter</taxon>
    </lineage>
</organism>
<dbReference type="EMBL" id="BAUU01000036">
    <property type="protein sequence ID" value="GAE32435.1"/>
    <property type="molecule type" value="Genomic_DNA"/>
</dbReference>
<dbReference type="Proteomes" id="UP000018895">
    <property type="component" value="Unassembled WGS sequence"/>
</dbReference>
<dbReference type="GO" id="GO:0003677">
    <property type="term" value="F:DNA binding"/>
    <property type="evidence" value="ECO:0007669"/>
    <property type="project" value="InterPro"/>
</dbReference>
<evidence type="ECO:0000313" key="1">
    <source>
        <dbReference type="EMBL" id="GAE32435.1"/>
    </source>
</evidence>
<evidence type="ECO:0000313" key="2">
    <source>
        <dbReference type="Proteomes" id="UP000018895"/>
    </source>
</evidence>
<comment type="caution">
    <text evidence="1">The sequence shown here is derived from an EMBL/GenBank/DDBJ whole genome shotgun (WGS) entry which is preliminary data.</text>
</comment>
<name>W4QK06_9BACI</name>
<dbReference type="RefSeq" id="WP_035346729.1">
    <property type="nucleotide sequence ID" value="NZ_BAUU01000036.1"/>
</dbReference>
<keyword evidence="2" id="KW-1185">Reference proteome</keyword>
<dbReference type="AlphaFoldDB" id="W4QK06"/>
<protein>
    <submittedName>
        <fullName evidence="1">Uncharacterized protein</fullName>
    </submittedName>
</protein>
<dbReference type="InterPro" id="IPR016177">
    <property type="entry name" value="DNA-bd_dom_sf"/>
</dbReference>
<reference evidence="1" key="1">
    <citation type="journal article" date="2014" name="Genome Announc.">
        <title>Draft Genome Sequences of Three Alkaliphilic Bacillus Strains, Bacillus wakoensis JCM 9140T, Bacillus akibai JCM 9157T, and Bacillus hemicellulosilyticus JCM 9152T.</title>
        <authorList>
            <person name="Yuki M."/>
            <person name="Oshima K."/>
            <person name="Suda W."/>
            <person name="Oshida Y."/>
            <person name="Kitamura K."/>
            <person name="Iida T."/>
            <person name="Hattori M."/>
            <person name="Ohkuma M."/>
        </authorList>
    </citation>
    <scope>NUCLEOTIDE SEQUENCE [LARGE SCALE GENOMIC DNA]</scope>
    <source>
        <strain evidence="1">JCM 9152</strain>
    </source>
</reference>